<gene>
    <name evidence="2" type="ORF">KSU1_C1082</name>
</gene>
<comment type="caution">
    <text evidence="2">The sequence shown here is derived from an EMBL/GenBank/DDBJ whole genome shotgun (WGS) entry which is preliminary data.</text>
</comment>
<sequence>MEKQRIITSSSCCFGNEKKCRARLQPCRATLKGRPTENNKQEHYETTSTKTKKP</sequence>
<dbReference type="AlphaFoldDB" id="I3ILT3"/>
<accession>I3ILT3</accession>
<name>I3ILT3_9BACT</name>
<proteinExistence type="predicted"/>
<feature type="region of interest" description="Disordered" evidence="1">
    <location>
        <begin position="31"/>
        <end position="54"/>
    </location>
</feature>
<evidence type="ECO:0000256" key="1">
    <source>
        <dbReference type="SAM" id="MobiDB-lite"/>
    </source>
</evidence>
<evidence type="ECO:0000313" key="3">
    <source>
        <dbReference type="Proteomes" id="UP000002985"/>
    </source>
</evidence>
<dbReference type="Proteomes" id="UP000002985">
    <property type="component" value="Unassembled WGS sequence"/>
</dbReference>
<feature type="compositionally biased region" description="Basic and acidic residues" evidence="1">
    <location>
        <begin position="34"/>
        <end position="45"/>
    </location>
</feature>
<dbReference type="EMBL" id="BAFH01000003">
    <property type="protein sequence ID" value="GAB62678.1"/>
    <property type="molecule type" value="Genomic_DNA"/>
</dbReference>
<organism evidence="2 3">
    <name type="scientific">Candidatus Jettenia caeni</name>
    <dbReference type="NCBI Taxonomy" id="247490"/>
    <lineage>
        <taxon>Bacteria</taxon>
        <taxon>Pseudomonadati</taxon>
        <taxon>Planctomycetota</taxon>
        <taxon>Candidatus Brocadiia</taxon>
        <taxon>Candidatus Brocadiales</taxon>
        <taxon>Candidatus Brocadiaceae</taxon>
        <taxon>Candidatus Jettenia</taxon>
    </lineage>
</organism>
<dbReference type="STRING" id="247490.KSU1_C1082"/>
<keyword evidence="3" id="KW-1185">Reference proteome</keyword>
<reference evidence="2 3" key="1">
    <citation type="journal article" date="2012" name="FEBS Lett.">
        <title>Anammox organism KSU-1 expresses a NirK-type copper-containing nitrite reductase instead of a NirS-type with cytochrome cd1.</title>
        <authorList>
            <person name="Hira D."/>
            <person name="Toh H."/>
            <person name="Migita C.T."/>
            <person name="Okubo H."/>
            <person name="Nishiyama T."/>
            <person name="Hattori M."/>
            <person name="Furukawa K."/>
            <person name="Fujii T."/>
        </authorList>
    </citation>
    <scope>NUCLEOTIDE SEQUENCE [LARGE SCALE GENOMIC DNA]</scope>
</reference>
<protein>
    <submittedName>
        <fullName evidence="2">Uncharacterized protein</fullName>
    </submittedName>
</protein>
<evidence type="ECO:0000313" key="2">
    <source>
        <dbReference type="EMBL" id="GAB62678.1"/>
    </source>
</evidence>